<proteinExistence type="inferred from homology"/>
<dbReference type="PROSITE" id="PS00742">
    <property type="entry name" value="PEP_ENZYMES_2"/>
    <property type="match status" value="1"/>
</dbReference>
<dbReference type="Gene3D" id="3.50.30.10">
    <property type="entry name" value="Phosphohistidine domain"/>
    <property type="match status" value="1"/>
</dbReference>
<sequence length="575" mass="64054">MVSGTLVSPGIAFAKALLLKEEPIVINNRQILDNKIDAEIERFKEAREKSSKQLHAIMERAKSTLGEDKAAIFEGHIMLLEDEDLEQEVISRIQSKHSTADAAVQSVFETQAKELENLDDEYLKERAADIRDIGKRLLKNILGIEIVDLSAVSQPCILVATDLTPSETAQLNLEMVLGFITDAGGRTSHTSIMARSLEIPAIVGTSNATQAIKQGDFIILDAINNAIYINPDHTTQEKLKQVQTKYINDKEELAKLKDLPAVTLDGHQVEICGNIGTVRDIAGAERNGYEGVGLYRTEFLFMDREAYPDEEEQFKAYKEVAESTKGLSVIVRTMDIGGDKDVPYMHLPKEENPFLGWRAIRICLDRKEVLHAQLRAILRASAFGKLRIMFPMIISVEEIRTLKSEINILKEQLNTEGKAFDKNIEIGVMIETPAAAVIAHHLAKEVDFFSIGTNDLTQYTLAVDRGNELISHLYNPFSPSVLTLIKKVIDASHKEGKWTGMCGELAGDERATILLLGMGLDEFSMSAVSIPKIKKLIRNTNYEEAKKFADTVLEKATSKEVIDLIENYANEKQIC</sequence>
<dbReference type="GO" id="GO:0016301">
    <property type="term" value="F:kinase activity"/>
    <property type="evidence" value="ECO:0007669"/>
    <property type="project" value="UniProtKB-KW"/>
</dbReference>
<feature type="active site" description="Tele-phosphohistidine intermediate" evidence="17">
    <location>
        <position position="189"/>
    </location>
</feature>
<dbReference type="SUPFAM" id="SSF51621">
    <property type="entry name" value="Phosphoenolpyruvate/pyruvate domain"/>
    <property type="match status" value="1"/>
</dbReference>
<dbReference type="Pfam" id="PF05524">
    <property type="entry name" value="PEP-utilisers_N"/>
    <property type="match status" value="1"/>
</dbReference>
<dbReference type="GO" id="GO:0009401">
    <property type="term" value="P:phosphoenolpyruvate-dependent sugar phosphotransferase system"/>
    <property type="evidence" value="ECO:0007669"/>
    <property type="project" value="UniProtKB-KW"/>
</dbReference>
<dbReference type="Pfam" id="PF02896">
    <property type="entry name" value="PEP-utilizers_C"/>
    <property type="match status" value="1"/>
</dbReference>
<dbReference type="GO" id="GO:0008965">
    <property type="term" value="F:phosphoenolpyruvate-protein phosphotransferase activity"/>
    <property type="evidence" value="ECO:0007669"/>
    <property type="project" value="UniProtKB-EC"/>
</dbReference>
<dbReference type="GO" id="GO:0046872">
    <property type="term" value="F:metal ion binding"/>
    <property type="evidence" value="ECO:0007669"/>
    <property type="project" value="UniProtKB-KW"/>
</dbReference>
<evidence type="ECO:0000256" key="16">
    <source>
        <dbReference type="PIRNR" id="PIRNR000732"/>
    </source>
</evidence>
<feature type="binding site" evidence="19">
    <location>
        <position position="455"/>
    </location>
    <ligand>
        <name>Mg(2+)</name>
        <dbReference type="ChEBI" id="CHEBI:18420"/>
    </ligand>
</feature>
<dbReference type="Gene3D" id="1.10.274.10">
    <property type="entry name" value="PtsI, HPr-binding domain"/>
    <property type="match status" value="1"/>
</dbReference>
<keyword evidence="8 16" id="KW-0963">Cytoplasm</keyword>
<dbReference type="InterPro" id="IPR006318">
    <property type="entry name" value="PTS_EI-like"/>
</dbReference>
<evidence type="ECO:0000256" key="12">
    <source>
        <dbReference type="ARBA" id="ARBA00022723"/>
    </source>
</evidence>
<dbReference type="EMBL" id="FMAQ01000020">
    <property type="protein sequence ID" value="SCC32799.1"/>
    <property type="molecule type" value="Genomic_DNA"/>
</dbReference>
<evidence type="ECO:0000256" key="1">
    <source>
        <dbReference type="ARBA" id="ARBA00000683"/>
    </source>
</evidence>
<dbReference type="RefSeq" id="WP_091350773.1">
    <property type="nucleotide sequence ID" value="NZ_FMAQ01000020.1"/>
</dbReference>
<dbReference type="InterPro" id="IPR008279">
    <property type="entry name" value="PEP-util_enz_mobile_dom"/>
</dbReference>
<evidence type="ECO:0000256" key="2">
    <source>
        <dbReference type="ARBA" id="ARBA00001946"/>
    </source>
</evidence>
<dbReference type="InterPro" id="IPR015813">
    <property type="entry name" value="Pyrv/PenolPyrv_kinase-like_dom"/>
</dbReference>
<keyword evidence="14 16" id="KW-0460">Magnesium</keyword>
<dbReference type="PROSITE" id="PS00370">
    <property type="entry name" value="PEP_ENZYMES_PHOS_SITE"/>
    <property type="match status" value="1"/>
</dbReference>
<evidence type="ECO:0000256" key="13">
    <source>
        <dbReference type="ARBA" id="ARBA00022777"/>
    </source>
</evidence>
<dbReference type="PRINTS" id="PR01736">
    <property type="entry name" value="PHPHTRNFRASE"/>
</dbReference>
<dbReference type="InterPro" id="IPR040442">
    <property type="entry name" value="Pyrv_kinase-like_dom_sf"/>
</dbReference>
<evidence type="ECO:0000259" key="20">
    <source>
        <dbReference type="Pfam" id="PF00391"/>
    </source>
</evidence>
<keyword evidence="9 16" id="KW-0762">Sugar transport</keyword>
<keyword evidence="11 16" id="KW-0598">Phosphotransferase system</keyword>
<dbReference type="Proteomes" id="UP000199670">
    <property type="component" value="Unassembled WGS sequence"/>
</dbReference>
<evidence type="ECO:0000256" key="3">
    <source>
        <dbReference type="ARBA" id="ARBA00004496"/>
    </source>
</evidence>
<dbReference type="FunFam" id="3.20.20.60:FF:000007">
    <property type="entry name" value="Phosphoenolpyruvate-protein phosphotransferase"/>
    <property type="match status" value="1"/>
</dbReference>
<evidence type="ECO:0000313" key="24">
    <source>
        <dbReference type="Proteomes" id="UP000199670"/>
    </source>
</evidence>
<dbReference type="InterPro" id="IPR036637">
    <property type="entry name" value="Phosphohistidine_dom_sf"/>
</dbReference>
<dbReference type="Pfam" id="PF00391">
    <property type="entry name" value="PEP-utilizers"/>
    <property type="match status" value="1"/>
</dbReference>
<comment type="function">
    <text evidence="16">General (non sugar-specific) component of the phosphoenolpyruvate-dependent sugar phosphotransferase system (sugar PTS). This major carbohydrate active-transport system catalyzes the phosphorylation of incoming sugar substrates concomitantly with their translocation across the cell membrane. Enzyme I transfers the phosphoryl group from phosphoenolpyruvate (PEP) to the phosphoryl carrier protein (HPr).</text>
</comment>
<evidence type="ECO:0000259" key="22">
    <source>
        <dbReference type="Pfam" id="PF05524"/>
    </source>
</evidence>
<reference evidence="24" key="1">
    <citation type="submission" date="2016-08" db="EMBL/GenBank/DDBJ databases">
        <authorList>
            <person name="Varghese N."/>
            <person name="Submissions Spin"/>
        </authorList>
    </citation>
    <scope>NUCLEOTIDE SEQUENCE [LARGE SCALE GENOMIC DNA]</scope>
    <source>
        <strain evidence="24">R-53248</strain>
    </source>
</reference>
<feature type="binding site" evidence="18">
    <location>
        <position position="332"/>
    </location>
    <ligand>
        <name>phosphoenolpyruvate</name>
        <dbReference type="ChEBI" id="CHEBI:58702"/>
    </ligand>
</feature>
<dbReference type="InterPro" id="IPR023151">
    <property type="entry name" value="PEP_util_CS"/>
</dbReference>
<keyword evidence="13 16" id="KW-0418">Kinase</keyword>
<dbReference type="InterPro" id="IPR050499">
    <property type="entry name" value="PEP-utilizing_PTS_enzyme"/>
</dbReference>
<dbReference type="STRING" id="1798182.GA0061081_1203"/>
<feature type="domain" description="Phosphotransferase system enzyme I N-terminal" evidence="22">
    <location>
        <begin position="4"/>
        <end position="126"/>
    </location>
</feature>
<dbReference type="InterPro" id="IPR036618">
    <property type="entry name" value="PtsI_HPr-bd_sf"/>
</dbReference>
<dbReference type="EC" id="2.7.3.9" evidence="5 16"/>
<dbReference type="SUPFAM" id="SSF47831">
    <property type="entry name" value="Enzyme I of the PEP:sugar phosphotransferase system HPr-binding (sub)domain"/>
    <property type="match status" value="1"/>
</dbReference>
<accession>A0A1C4DN34</accession>
<dbReference type="SUPFAM" id="SSF52009">
    <property type="entry name" value="Phosphohistidine domain"/>
    <property type="match status" value="1"/>
</dbReference>
<evidence type="ECO:0000256" key="14">
    <source>
        <dbReference type="ARBA" id="ARBA00022842"/>
    </source>
</evidence>
<keyword evidence="24" id="KW-1185">Reference proteome</keyword>
<evidence type="ECO:0000259" key="21">
    <source>
        <dbReference type="Pfam" id="PF02896"/>
    </source>
</evidence>
<comment type="similarity">
    <text evidence="4 16">Belongs to the PEP-utilizing enzyme family.</text>
</comment>
<comment type="subcellular location">
    <subcellularLocation>
        <location evidence="3 16">Cytoplasm</location>
    </subcellularLocation>
</comment>
<feature type="domain" description="PEP-utilising enzyme C-terminal" evidence="21">
    <location>
        <begin position="250"/>
        <end position="541"/>
    </location>
</feature>
<dbReference type="InterPro" id="IPR018274">
    <property type="entry name" value="PEP_util_AS"/>
</dbReference>
<feature type="active site" description="Proton donor" evidence="17">
    <location>
        <position position="502"/>
    </location>
</feature>
<evidence type="ECO:0000256" key="19">
    <source>
        <dbReference type="PIRSR" id="PIRSR000732-3"/>
    </source>
</evidence>
<dbReference type="InterPro" id="IPR008731">
    <property type="entry name" value="PTS_EIN"/>
</dbReference>
<feature type="binding site" evidence="19">
    <location>
        <position position="431"/>
    </location>
    <ligand>
        <name>Mg(2+)</name>
        <dbReference type="ChEBI" id="CHEBI:18420"/>
    </ligand>
</feature>
<dbReference type="InterPro" id="IPR000121">
    <property type="entry name" value="PEP_util_C"/>
</dbReference>
<evidence type="ECO:0000256" key="8">
    <source>
        <dbReference type="ARBA" id="ARBA00022490"/>
    </source>
</evidence>
<feature type="domain" description="PEP-utilising enzyme mobile" evidence="20">
    <location>
        <begin position="154"/>
        <end position="222"/>
    </location>
</feature>
<comment type="cofactor">
    <cofactor evidence="2 16 19">
        <name>Mg(2+)</name>
        <dbReference type="ChEBI" id="CHEBI:18420"/>
    </cofactor>
</comment>
<feature type="binding site" evidence="18">
    <location>
        <begin position="454"/>
        <end position="455"/>
    </location>
    <ligand>
        <name>phosphoenolpyruvate</name>
        <dbReference type="ChEBI" id="CHEBI:58702"/>
    </ligand>
</feature>
<keyword evidence="10 16" id="KW-0808">Transferase</keyword>
<gene>
    <name evidence="23" type="ORF">GA0061081_1203</name>
</gene>
<evidence type="ECO:0000256" key="5">
    <source>
        <dbReference type="ARBA" id="ARBA00012232"/>
    </source>
</evidence>
<evidence type="ECO:0000313" key="23">
    <source>
        <dbReference type="EMBL" id="SCC32799.1"/>
    </source>
</evidence>
<evidence type="ECO:0000256" key="11">
    <source>
        <dbReference type="ARBA" id="ARBA00022683"/>
    </source>
</evidence>
<dbReference type="InterPro" id="IPR024692">
    <property type="entry name" value="PTS_EI"/>
</dbReference>
<dbReference type="AlphaFoldDB" id="A0A1C4DN34"/>
<evidence type="ECO:0000256" key="6">
    <source>
        <dbReference type="ARBA" id="ARBA00016544"/>
    </source>
</evidence>
<dbReference type="PIRSF" id="PIRSF000732">
    <property type="entry name" value="PTS_enzyme_I"/>
    <property type="match status" value="1"/>
</dbReference>
<keyword evidence="12 16" id="KW-0479">Metal-binding</keyword>
<evidence type="ECO:0000256" key="4">
    <source>
        <dbReference type="ARBA" id="ARBA00007837"/>
    </source>
</evidence>
<evidence type="ECO:0000256" key="18">
    <source>
        <dbReference type="PIRSR" id="PIRSR000732-2"/>
    </source>
</evidence>
<dbReference type="Gene3D" id="3.20.20.60">
    <property type="entry name" value="Phosphoenolpyruvate-binding domains"/>
    <property type="match status" value="1"/>
</dbReference>
<dbReference type="PANTHER" id="PTHR46244:SF6">
    <property type="entry name" value="PHOSPHOENOLPYRUVATE-PROTEIN PHOSPHOTRANSFERASE"/>
    <property type="match status" value="1"/>
</dbReference>
<protein>
    <recommendedName>
        <fullName evidence="6 16">Phosphoenolpyruvate-protein phosphotransferase</fullName>
        <ecNumber evidence="5 16">2.7.3.9</ecNumber>
    </recommendedName>
    <alternativeName>
        <fullName evidence="15 16">Phosphotransferase system, enzyme I</fullName>
    </alternativeName>
</protein>
<dbReference type="NCBIfam" id="TIGR01417">
    <property type="entry name" value="PTS_I_fam"/>
    <property type="match status" value="1"/>
</dbReference>
<dbReference type="FunFam" id="1.10.274.10:FF:000001">
    <property type="entry name" value="Phosphoenolpyruvate-protein phosphotransferase"/>
    <property type="match status" value="1"/>
</dbReference>
<dbReference type="GO" id="GO:0005737">
    <property type="term" value="C:cytoplasm"/>
    <property type="evidence" value="ECO:0007669"/>
    <property type="project" value="UniProtKB-SubCell"/>
</dbReference>
<dbReference type="NCBIfam" id="NF008382">
    <property type="entry name" value="PRK11177.1"/>
    <property type="match status" value="1"/>
</dbReference>
<evidence type="ECO:0000256" key="10">
    <source>
        <dbReference type="ARBA" id="ARBA00022679"/>
    </source>
</evidence>
<feature type="binding site" evidence="18">
    <location>
        <position position="465"/>
    </location>
    <ligand>
        <name>phosphoenolpyruvate</name>
        <dbReference type="ChEBI" id="CHEBI:58702"/>
    </ligand>
</feature>
<evidence type="ECO:0000256" key="17">
    <source>
        <dbReference type="PIRSR" id="PIRSR000732-1"/>
    </source>
</evidence>
<dbReference type="OrthoDB" id="9765468at2"/>
<comment type="catalytic activity">
    <reaction evidence="1 16">
        <text>L-histidyl-[protein] + phosphoenolpyruvate = N(pros)-phospho-L-histidyl-[protein] + pyruvate</text>
        <dbReference type="Rhea" id="RHEA:23880"/>
        <dbReference type="Rhea" id="RHEA-COMP:9745"/>
        <dbReference type="Rhea" id="RHEA-COMP:9746"/>
        <dbReference type="ChEBI" id="CHEBI:15361"/>
        <dbReference type="ChEBI" id="CHEBI:29979"/>
        <dbReference type="ChEBI" id="CHEBI:58702"/>
        <dbReference type="ChEBI" id="CHEBI:64837"/>
        <dbReference type="EC" id="2.7.3.9"/>
    </reaction>
</comment>
<feature type="binding site" evidence="18">
    <location>
        <position position="296"/>
    </location>
    <ligand>
        <name>phosphoenolpyruvate</name>
        <dbReference type="ChEBI" id="CHEBI:58702"/>
    </ligand>
</feature>
<evidence type="ECO:0000256" key="9">
    <source>
        <dbReference type="ARBA" id="ARBA00022597"/>
    </source>
</evidence>
<dbReference type="PANTHER" id="PTHR46244">
    <property type="entry name" value="PHOSPHOENOLPYRUVATE-PROTEIN PHOSPHOTRANSFERASE"/>
    <property type="match status" value="1"/>
</dbReference>
<keyword evidence="7 16" id="KW-0813">Transport</keyword>
<evidence type="ECO:0000256" key="15">
    <source>
        <dbReference type="ARBA" id="ARBA00033235"/>
    </source>
</evidence>
<name>A0A1C4DN34_9GAMM</name>
<evidence type="ECO:0000256" key="7">
    <source>
        <dbReference type="ARBA" id="ARBA00022448"/>
    </source>
</evidence>
<organism evidence="23 24">
    <name type="scientific">Gilliamella bombicola</name>
    <dbReference type="NCBI Taxonomy" id="1798182"/>
    <lineage>
        <taxon>Bacteria</taxon>
        <taxon>Pseudomonadati</taxon>
        <taxon>Pseudomonadota</taxon>
        <taxon>Gammaproteobacteria</taxon>
        <taxon>Orbales</taxon>
        <taxon>Orbaceae</taxon>
        <taxon>Gilliamella</taxon>
    </lineage>
</organism>